<dbReference type="EMBL" id="CYYU01000005">
    <property type="protein sequence ID" value="CUN68280.1"/>
    <property type="molecule type" value="Genomic_DNA"/>
</dbReference>
<gene>
    <name evidence="2" type="ORF">ERS852385_01088</name>
</gene>
<keyword evidence="1" id="KW-0732">Signal</keyword>
<dbReference type="AlphaFoldDB" id="A0A173YXN9"/>
<sequence>MTIQLGRGAVGQVFLACLLLLAAIGVFACSAAQAAGRVEAVTAHVTAPDGLPPLVQQRMETSVQVISEQLLLGDDLHAADAAAKSEIIRQVFDKVLVGYTVRDVSLQLGDTAEVTVELSPWADQIRTISVETHVEGMPPEVERLVREDLADVSAVFSDALYGLPVAATDWTNGVLKHHLEAYLAEHLPEFRGDFEVETDGSAAEVSLTVYPRLPVVRTADLSMRSSTIPNLTLLNHRELMQEQADMLVGVPVAFVARHQHDFEQFFSERLDAQRDFRALHMKTAVTIAPQERMTVMSRSDSSRYRARLTGWVDMGRKERKYEREVDSLRMRLHTGCMMTARDELFAQVDFMPQKVDWGWAMGYNHRIGMGTRPEIRYDMREKRFVFGARQALAPRWQLRYEYRFTDHLGEAGLLYQVHDFLGVEYVLDKTQGWLRLIGNF</sequence>
<protein>
    <recommendedName>
        <fullName evidence="4">Acylphosphatase</fullName>
    </recommendedName>
</protein>
<evidence type="ECO:0008006" key="4">
    <source>
        <dbReference type="Google" id="ProtNLM"/>
    </source>
</evidence>
<feature type="chain" id="PRO_5008016472" description="Acylphosphatase" evidence="1">
    <location>
        <begin position="35"/>
        <end position="440"/>
    </location>
</feature>
<accession>A0A173YXN9</accession>
<keyword evidence="3" id="KW-1185">Reference proteome</keyword>
<organism evidence="2 3">
    <name type="scientific">Mitsuokella jalaludinii</name>
    <dbReference type="NCBI Taxonomy" id="187979"/>
    <lineage>
        <taxon>Bacteria</taxon>
        <taxon>Bacillati</taxon>
        <taxon>Bacillota</taxon>
        <taxon>Negativicutes</taxon>
        <taxon>Selenomonadales</taxon>
        <taxon>Selenomonadaceae</taxon>
        <taxon>Mitsuokella</taxon>
    </lineage>
</organism>
<proteinExistence type="predicted"/>
<dbReference type="Proteomes" id="UP000095546">
    <property type="component" value="Unassembled WGS sequence"/>
</dbReference>
<feature type="signal peptide" evidence="1">
    <location>
        <begin position="1"/>
        <end position="34"/>
    </location>
</feature>
<dbReference type="eggNOG" id="ENOG502Z7NP">
    <property type="taxonomic scope" value="Bacteria"/>
</dbReference>
<dbReference type="PROSITE" id="PS51257">
    <property type="entry name" value="PROKAR_LIPOPROTEIN"/>
    <property type="match status" value="1"/>
</dbReference>
<evidence type="ECO:0000313" key="2">
    <source>
        <dbReference type="EMBL" id="CUN68280.1"/>
    </source>
</evidence>
<name>A0A173YXN9_9FIRM</name>
<dbReference type="STRING" id="187979.ERS852385_01088"/>
<evidence type="ECO:0000313" key="3">
    <source>
        <dbReference type="Proteomes" id="UP000095546"/>
    </source>
</evidence>
<evidence type="ECO:0000256" key="1">
    <source>
        <dbReference type="SAM" id="SignalP"/>
    </source>
</evidence>
<reference evidence="2 3" key="1">
    <citation type="submission" date="2015-09" db="EMBL/GenBank/DDBJ databases">
        <authorList>
            <consortium name="Pathogen Informatics"/>
        </authorList>
    </citation>
    <scope>NUCLEOTIDE SEQUENCE [LARGE SCALE GENOMIC DNA]</scope>
    <source>
        <strain evidence="2 3">2789STDY5608828</strain>
    </source>
</reference>
<dbReference type="RefSeq" id="WP_055161240.1">
    <property type="nucleotide sequence ID" value="NZ_CABIWZ010000005.1"/>
</dbReference>